<dbReference type="PROSITE" id="PS50887">
    <property type="entry name" value="GGDEF"/>
    <property type="match status" value="1"/>
</dbReference>
<dbReference type="RefSeq" id="WP_077244170.1">
    <property type="nucleotide sequence ID" value="NZ_MUZR01000021.1"/>
</dbReference>
<dbReference type="Pfam" id="PF00990">
    <property type="entry name" value="GGDEF"/>
    <property type="match status" value="1"/>
</dbReference>
<dbReference type="EMBL" id="MUZR01000021">
    <property type="protein sequence ID" value="OOC10206.1"/>
    <property type="molecule type" value="Genomic_DNA"/>
</dbReference>
<feature type="transmembrane region" description="Helical" evidence="4">
    <location>
        <begin position="311"/>
        <end position="330"/>
    </location>
</feature>
<dbReference type="EC" id="2.7.7.65" evidence="2"/>
<protein>
    <recommendedName>
        <fullName evidence="2">diguanylate cyclase</fullName>
        <ecNumber evidence="2">2.7.7.65</ecNumber>
    </recommendedName>
</protein>
<comment type="cofactor">
    <cofactor evidence="1">
        <name>Mg(2+)</name>
        <dbReference type="ChEBI" id="CHEBI:18420"/>
    </cofactor>
</comment>
<dbReference type="OrthoDB" id="5496380at2"/>
<evidence type="ECO:0000313" key="8">
    <source>
        <dbReference type="Proteomes" id="UP000189177"/>
    </source>
</evidence>
<accession>A0A1V2ZYP3</accession>
<dbReference type="PROSITE" id="PS50885">
    <property type="entry name" value="HAMP"/>
    <property type="match status" value="1"/>
</dbReference>
<dbReference type="SMART" id="SM00267">
    <property type="entry name" value="GGDEF"/>
    <property type="match status" value="1"/>
</dbReference>
<dbReference type="STRING" id="252474.B1A74_06815"/>
<dbReference type="GO" id="GO:0007165">
    <property type="term" value="P:signal transduction"/>
    <property type="evidence" value="ECO:0007669"/>
    <property type="project" value="InterPro"/>
</dbReference>
<dbReference type="Gene3D" id="3.30.70.270">
    <property type="match status" value="1"/>
</dbReference>
<dbReference type="InterPro" id="IPR043128">
    <property type="entry name" value="Rev_trsase/Diguanyl_cyclase"/>
</dbReference>
<name>A0A1V2ZYP3_9GAMM</name>
<dbReference type="SUPFAM" id="SSF55073">
    <property type="entry name" value="Nucleotide cyclase"/>
    <property type="match status" value="1"/>
</dbReference>
<comment type="catalytic activity">
    <reaction evidence="3">
        <text>2 GTP = 3',3'-c-di-GMP + 2 diphosphate</text>
        <dbReference type="Rhea" id="RHEA:24898"/>
        <dbReference type="ChEBI" id="CHEBI:33019"/>
        <dbReference type="ChEBI" id="CHEBI:37565"/>
        <dbReference type="ChEBI" id="CHEBI:58805"/>
        <dbReference type="EC" id="2.7.7.65"/>
    </reaction>
</comment>
<keyword evidence="4" id="KW-0472">Membrane</keyword>
<evidence type="ECO:0000256" key="1">
    <source>
        <dbReference type="ARBA" id="ARBA00001946"/>
    </source>
</evidence>
<dbReference type="InterPro" id="IPR000160">
    <property type="entry name" value="GGDEF_dom"/>
</dbReference>
<keyword evidence="4" id="KW-0812">Transmembrane</keyword>
<dbReference type="CDD" id="cd01949">
    <property type="entry name" value="GGDEF"/>
    <property type="match status" value="1"/>
</dbReference>
<feature type="domain" description="HAMP" evidence="5">
    <location>
        <begin position="336"/>
        <end position="388"/>
    </location>
</feature>
<dbReference type="PANTHER" id="PTHR45138">
    <property type="entry name" value="REGULATORY COMPONENTS OF SENSORY TRANSDUCTION SYSTEM"/>
    <property type="match status" value="1"/>
</dbReference>
<evidence type="ECO:0000313" key="7">
    <source>
        <dbReference type="EMBL" id="OOC10206.1"/>
    </source>
</evidence>
<dbReference type="Gene3D" id="6.10.340.10">
    <property type="match status" value="1"/>
</dbReference>
<keyword evidence="4" id="KW-1133">Transmembrane helix</keyword>
<feature type="transmembrane region" description="Helical" evidence="4">
    <location>
        <begin position="7"/>
        <end position="26"/>
    </location>
</feature>
<evidence type="ECO:0000259" key="6">
    <source>
        <dbReference type="PROSITE" id="PS50887"/>
    </source>
</evidence>
<comment type="caution">
    <text evidence="7">The sequence shown here is derived from an EMBL/GenBank/DDBJ whole genome shotgun (WGS) entry which is preliminary data.</text>
</comment>
<keyword evidence="8" id="KW-1185">Reference proteome</keyword>
<dbReference type="Proteomes" id="UP000189177">
    <property type="component" value="Unassembled WGS sequence"/>
</dbReference>
<evidence type="ECO:0000259" key="5">
    <source>
        <dbReference type="PROSITE" id="PS50885"/>
    </source>
</evidence>
<dbReference type="FunFam" id="3.30.70.270:FF:000001">
    <property type="entry name" value="Diguanylate cyclase domain protein"/>
    <property type="match status" value="1"/>
</dbReference>
<dbReference type="NCBIfam" id="TIGR00254">
    <property type="entry name" value="GGDEF"/>
    <property type="match status" value="1"/>
</dbReference>
<organism evidence="7 8">
    <name type="scientific">Thioalkalivibrio halophilus</name>
    <dbReference type="NCBI Taxonomy" id="252474"/>
    <lineage>
        <taxon>Bacteria</taxon>
        <taxon>Pseudomonadati</taxon>
        <taxon>Pseudomonadota</taxon>
        <taxon>Gammaproteobacteria</taxon>
        <taxon>Chromatiales</taxon>
        <taxon>Ectothiorhodospiraceae</taxon>
        <taxon>Thioalkalivibrio</taxon>
    </lineage>
</organism>
<dbReference type="InterPro" id="IPR050469">
    <property type="entry name" value="Diguanylate_Cyclase"/>
</dbReference>
<dbReference type="InterPro" id="IPR003660">
    <property type="entry name" value="HAMP_dom"/>
</dbReference>
<sequence length="562" mass="63807">MSLRSRFLMLAGALLLVGLAGVWFAFERIAEGIIEQWGQHVAEIQVRYDSARLQQPLEREIALSHQLADSTAILRFARESDNPDREAAAIEEMESFRGNFRDENYFVALRENGAYYHNNADDEFADDPLRYHLDPDDPDDAWFFRLIEEERDFHLNVNPDTELGVTKLWIDVLIRDRDGSILGMTGTGLELDGILRDIVDIEQPGITTVFADFSGAIQLYRDPEFIEFASLVQPEGQKSTVERLVDRPRDHQRIRSMMDELRDLSDPEGEVRTDFVQIDGQRQLAGIARLPTLDWYEITLLDLDEVMPVRHFTPVLVVFGFTLALVLVLLHMALQRLIFRPVAALEQAMARIQSGDLRPVELPEARGEIGRLMRHYQSMAEAIRNQTRNLETKVRERTEALHEMARKDPLTGLVNRRGMDELLDDHAQRARHSGEPFGVIYLDLDHFKPLNDTHGHAEGDATLTRVAERLREFLGPDDRVARWGGDEFLVLLHPCDPERLSAMGQALIEAAAGVETPEDTPVTFSAGGHLAQPGEPVDEILERADHALYSAKESGRNRFDVL</sequence>
<dbReference type="SMART" id="SM00304">
    <property type="entry name" value="HAMP"/>
    <property type="match status" value="1"/>
</dbReference>
<dbReference type="PANTHER" id="PTHR45138:SF9">
    <property type="entry name" value="DIGUANYLATE CYCLASE DGCM-RELATED"/>
    <property type="match status" value="1"/>
</dbReference>
<dbReference type="SUPFAM" id="SSF158472">
    <property type="entry name" value="HAMP domain-like"/>
    <property type="match status" value="1"/>
</dbReference>
<dbReference type="GO" id="GO:0052621">
    <property type="term" value="F:diguanylate cyclase activity"/>
    <property type="evidence" value="ECO:0007669"/>
    <property type="project" value="UniProtKB-EC"/>
</dbReference>
<dbReference type="Pfam" id="PF00672">
    <property type="entry name" value="HAMP"/>
    <property type="match status" value="1"/>
</dbReference>
<dbReference type="CDD" id="cd06225">
    <property type="entry name" value="HAMP"/>
    <property type="match status" value="1"/>
</dbReference>
<reference evidence="7 8" key="1">
    <citation type="submission" date="2017-02" db="EMBL/GenBank/DDBJ databases">
        <title>Genomic diversity within the haloalkaliphilic genus Thioalkalivibrio.</title>
        <authorList>
            <person name="Ahn A.-C."/>
            <person name="Meier-Kolthoff J."/>
            <person name="Overmars L."/>
            <person name="Richter M."/>
            <person name="Woyke T."/>
            <person name="Sorokin D.Y."/>
            <person name="Muyzer G."/>
        </authorList>
    </citation>
    <scope>NUCLEOTIDE SEQUENCE [LARGE SCALE GENOMIC DNA]</scope>
    <source>
        <strain evidence="7 8">HL17</strain>
    </source>
</reference>
<evidence type="ECO:0000256" key="2">
    <source>
        <dbReference type="ARBA" id="ARBA00012528"/>
    </source>
</evidence>
<proteinExistence type="predicted"/>
<dbReference type="GO" id="GO:0016020">
    <property type="term" value="C:membrane"/>
    <property type="evidence" value="ECO:0007669"/>
    <property type="project" value="InterPro"/>
</dbReference>
<gene>
    <name evidence="7" type="ORF">B1A74_06815</name>
</gene>
<evidence type="ECO:0000256" key="4">
    <source>
        <dbReference type="SAM" id="Phobius"/>
    </source>
</evidence>
<dbReference type="InterPro" id="IPR029787">
    <property type="entry name" value="Nucleotide_cyclase"/>
</dbReference>
<dbReference type="AlphaFoldDB" id="A0A1V2ZYP3"/>
<evidence type="ECO:0000256" key="3">
    <source>
        <dbReference type="ARBA" id="ARBA00034247"/>
    </source>
</evidence>
<feature type="domain" description="GGDEF" evidence="6">
    <location>
        <begin position="435"/>
        <end position="562"/>
    </location>
</feature>